<evidence type="ECO:0000256" key="2">
    <source>
        <dbReference type="PROSITE-ProRule" id="PRU00497"/>
    </source>
</evidence>
<reference evidence="5" key="1">
    <citation type="submission" date="2020-11" db="EMBL/GenBank/DDBJ databases">
        <authorList>
            <person name="Tran Van P."/>
        </authorList>
    </citation>
    <scope>NUCLEOTIDE SEQUENCE</scope>
</reference>
<dbReference type="PROSITE" id="PS51155">
    <property type="entry name" value="CHIT_BIND_RR_2"/>
    <property type="match status" value="1"/>
</dbReference>
<dbReference type="Pfam" id="PF00379">
    <property type="entry name" value="Chitin_bind_4"/>
    <property type="match status" value="1"/>
</dbReference>
<keyword evidence="3" id="KW-0812">Transmembrane</keyword>
<dbReference type="AlphaFoldDB" id="A0A7R9ANY9"/>
<keyword evidence="3" id="KW-1133">Transmembrane helix</keyword>
<feature type="signal peptide" evidence="4">
    <location>
        <begin position="1"/>
        <end position="15"/>
    </location>
</feature>
<evidence type="ECO:0000256" key="1">
    <source>
        <dbReference type="ARBA" id="ARBA00022460"/>
    </source>
</evidence>
<dbReference type="InterPro" id="IPR031311">
    <property type="entry name" value="CHIT_BIND_RR_consensus"/>
</dbReference>
<name>A0A7R9ANY9_TIMSH</name>
<protein>
    <submittedName>
        <fullName evidence="5">Uncharacterized protein</fullName>
    </submittedName>
</protein>
<dbReference type="GO" id="GO:0008010">
    <property type="term" value="F:structural constituent of chitin-based larval cuticle"/>
    <property type="evidence" value="ECO:0007669"/>
    <property type="project" value="TreeGrafter"/>
</dbReference>
<evidence type="ECO:0000256" key="4">
    <source>
        <dbReference type="SAM" id="SignalP"/>
    </source>
</evidence>
<evidence type="ECO:0000313" key="5">
    <source>
        <dbReference type="EMBL" id="CAD7257883.1"/>
    </source>
</evidence>
<evidence type="ECO:0000256" key="3">
    <source>
        <dbReference type="SAM" id="Phobius"/>
    </source>
</evidence>
<dbReference type="GO" id="GO:0062129">
    <property type="term" value="C:chitin-based extracellular matrix"/>
    <property type="evidence" value="ECO:0007669"/>
    <property type="project" value="TreeGrafter"/>
</dbReference>
<gene>
    <name evidence="5" type="ORF">TSIB3V08_LOCUS2129</name>
</gene>
<dbReference type="EMBL" id="OC000621">
    <property type="protein sequence ID" value="CAD7257883.1"/>
    <property type="molecule type" value="Genomic_DNA"/>
</dbReference>
<keyword evidence="1 2" id="KW-0193">Cuticle</keyword>
<keyword evidence="4" id="KW-0732">Signal</keyword>
<dbReference type="InterPro" id="IPR050468">
    <property type="entry name" value="Cuticle_Struct_Prot"/>
</dbReference>
<keyword evidence="3" id="KW-0472">Membrane</keyword>
<dbReference type="InterPro" id="IPR000618">
    <property type="entry name" value="Insect_cuticle"/>
</dbReference>
<dbReference type="PROSITE" id="PS00233">
    <property type="entry name" value="CHIT_BIND_RR_1"/>
    <property type="match status" value="1"/>
</dbReference>
<feature type="chain" id="PRO_5031254269" evidence="4">
    <location>
        <begin position="16"/>
        <end position="684"/>
    </location>
</feature>
<organism evidence="5">
    <name type="scientific">Timema shepardi</name>
    <name type="common">Walking stick</name>
    <dbReference type="NCBI Taxonomy" id="629360"/>
    <lineage>
        <taxon>Eukaryota</taxon>
        <taxon>Metazoa</taxon>
        <taxon>Ecdysozoa</taxon>
        <taxon>Arthropoda</taxon>
        <taxon>Hexapoda</taxon>
        <taxon>Insecta</taxon>
        <taxon>Pterygota</taxon>
        <taxon>Neoptera</taxon>
        <taxon>Polyneoptera</taxon>
        <taxon>Phasmatodea</taxon>
        <taxon>Timematodea</taxon>
        <taxon>Timematoidea</taxon>
        <taxon>Timematidae</taxon>
        <taxon>Timema</taxon>
    </lineage>
</organism>
<dbReference type="PANTHER" id="PTHR10380">
    <property type="entry name" value="CUTICLE PROTEIN"/>
    <property type="match status" value="1"/>
</dbReference>
<accession>A0A7R9ANY9</accession>
<proteinExistence type="predicted"/>
<feature type="transmembrane region" description="Helical" evidence="3">
    <location>
        <begin position="460"/>
        <end position="480"/>
    </location>
</feature>
<dbReference type="PANTHER" id="PTHR10380:SF241">
    <property type="entry name" value="CUTICULAR PROTEIN 47EG-RELATED"/>
    <property type="match status" value="1"/>
</dbReference>
<sequence>MYLLVLVYIIYHVHSAPQQTNYQGPQYRYEATPIPILRSEVDTDFSDGYSFSFETGNEITREEVSEWKTGGRDQESATVVRGFYSYRDPEGNPVAVSYKADENGFVAEGTHLPTPHPLPAAIVASLARNAADEARLSEEERALINTGKYVFLKVALLVVVLVGVCSERRHGPVLERQLLYMDGEPKVSEIREFLDVSDNYKQLPTFLVTILTGLLSVLGPILNSLFGGLLTPLLVGLSSALGVASSGSRIQTPDVITTSDSTSFPTQSPWSIDTNLGHVYSVEENGLTKTEKDISYDGPVISEQSGYKALPQQENYYSGANPHIPVSYAPSYVPLMMASLNGVSVQPWFYHQSSRRYIPAEPTPLATHIGTFSSSHFSQTEAMKGQSEQIRKVALLVVVLVGVCSERRHGPVLERQLLYMDGEPKVTDLKEFFDANESFKQDSNLINTIGTGLASFLTPVLVAILSVLIGPLLGGLFGAFGRSSIDTLAAIATTTFPEHSATATNIGLSHAYSTQQKRSTKEEKETIYNAPDFPEHSDYIMSPHQDNYHLNSSSSFTESLHVTGIEKRLLYMDDVPPKVYYKRNSLSGHDYFKQVSTILDRIGASLSNMLATFLSNLFGSSTGIEISDLGDTLGTATGGATGNGTDSSKNATNTSVNIPTFVPSSSTTISSTTLELSHSTHEYG</sequence>